<evidence type="ECO:0000313" key="6">
    <source>
        <dbReference type="RefSeq" id="XP_055365715.1"/>
    </source>
</evidence>
<name>A0A9W2XVT6_BETSP</name>
<organism evidence="5 6">
    <name type="scientific">Betta splendens</name>
    <name type="common">Siamese fighting fish</name>
    <dbReference type="NCBI Taxonomy" id="158456"/>
    <lineage>
        <taxon>Eukaryota</taxon>
        <taxon>Metazoa</taxon>
        <taxon>Chordata</taxon>
        <taxon>Craniata</taxon>
        <taxon>Vertebrata</taxon>
        <taxon>Euteleostomi</taxon>
        <taxon>Actinopterygii</taxon>
        <taxon>Neopterygii</taxon>
        <taxon>Teleostei</taxon>
        <taxon>Neoteleostei</taxon>
        <taxon>Acanthomorphata</taxon>
        <taxon>Anabantaria</taxon>
        <taxon>Anabantiformes</taxon>
        <taxon>Anabantoidei</taxon>
        <taxon>Osphronemidae</taxon>
        <taxon>Betta</taxon>
    </lineage>
</organism>
<keyword evidence="2" id="KW-1133">Transmembrane helix</keyword>
<dbReference type="CTD" id="3459"/>
<dbReference type="Gene3D" id="2.60.40.10">
    <property type="entry name" value="Immunoglobulins"/>
    <property type="match status" value="1"/>
</dbReference>
<dbReference type="SUPFAM" id="SSF49265">
    <property type="entry name" value="Fibronectin type III"/>
    <property type="match status" value="1"/>
</dbReference>
<evidence type="ECO:0000256" key="3">
    <source>
        <dbReference type="SAM" id="SignalP"/>
    </source>
</evidence>
<dbReference type="AlphaFoldDB" id="A0A9W2XVT6"/>
<keyword evidence="2" id="KW-0472">Membrane</keyword>
<evidence type="ECO:0000256" key="2">
    <source>
        <dbReference type="SAM" id="Phobius"/>
    </source>
</evidence>
<keyword evidence="6" id="KW-0675">Receptor</keyword>
<dbReference type="GO" id="GO:0005886">
    <property type="term" value="C:plasma membrane"/>
    <property type="evidence" value="ECO:0007669"/>
    <property type="project" value="TreeGrafter"/>
</dbReference>
<evidence type="ECO:0000313" key="5">
    <source>
        <dbReference type="Proteomes" id="UP000515150"/>
    </source>
</evidence>
<evidence type="ECO:0000256" key="1">
    <source>
        <dbReference type="SAM" id="MobiDB-lite"/>
    </source>
</evidence>
<dbReference type="OrthoDB" id="9946382at2759"/>
<feature type="region of interest" description="Disordered" evidence="1">
    <location>
        <begin position="312"/>
        <end position="380"/>
    </location>
</feature>
<feature type="signal peptide" evidence="3">
    <location>
        <begin position="1"/>
        <end position="19"/>
    </location>
</feature>
<dbReference type="InterPro" id="IPR036116">
    <property type="entry name" value="FN3_sf"/>
</dbReference>
<dbReference type="Proteomes" id="UP000515150">
    <property type="component" value="Chromosome 1"/>
</dbReference>
<feature type="chain" id="PRO_5040810458" evidence="3">
    <location>
        <begin position="20"/>
        <end position="400"/>
    </location>
</feature>
<evidence type="ECO:0000259" key="4">
    <source>
        <dbReference type="Pfam" id="PF01108"/>
    </source>
</evidence>
<protein>
    <submittedName>
        <fullName evidence="6">Interferon gamma receptor 1</fullName>
    </submittedName>
</protein>
<dbReference type="PANTHER" id="PTHR20859">
    <property type="entry name" value="INTERFERON/INTERLEUKIN RECEPTOR"/>
    <property type="match status" value="1"/>
</dbReference>
<feature type="transmembrane region" description="Helical" evidence="2">
    <location>
        <begin position="237"/>
        <end position="263"/>
    </location>
</feature>
<dbReference type="Pfam" id="PF01108">
    <property type="entry name" value="Tissue_fac"/>
    <property type="match status" value="1"/>
</dbReference>
<dbReference type="GeneID" id="114870770"/>
<accession>A0A9W2XVT6</accession>
<proteinExistence type="predicted"/>
<reference evidence="6" key="1">
    <citation type="submission" date="2025-08" db="UniProtKB">
        <authorList>
            <consortium name="RefSeq"/>
        </authorList>
    </citation>
    <scope>IDENTIFICATION</scope>
</reference>
<dbReference type="RefSeq" id="XP_055365715.1">
    <property type="nucleotide sequence ID" value="XM_055509740.1"/>
</dbReference>
<keyword evidence="3" id="KW-0732">Signal</keyword>
<sequence>MVPDAAAAAALLLLCAASAITVPPPTDVTVSCQNVNTTVSWKHAEETETRFQVTLKGADPRTLVIETLARELDLTRFLWDSMDSCMDNYYVEVTALWDGTQSAAVRSISFSFNSLKPPRLMCLLDFPPVELTVGESGAMVSFQNPLRFYEELKRVTRQDVGASFTYSVATQRKQFNASCSKDELVCRRDVVFSEGEERFVTLSGRFCKRDCLGEVVFRTTEPIFQNDLTSSGFDRDALILTVSLASMLGVFLLVVAAVTVAICKVRGWTMDKTDPQTPRVLVFADEGKPMVLPHFPHGGTVEPVRALIPDCPTETEESKDDDLGPCSKASISSEEGYQDGGLSEDSNQGSGSGPSGTSASEWTECVSVSSEEDKCAGGYDRQHRLLDVGDGDMVMSYGNR</sequence>
<feature type="domain" description="Fibronectin type-III" evidence="4">
    <location>
        <begin position="10"/>
        <end position="103"/>
    </location>
</feature>
<keyword evidence="2" id="KW-0812">Transmembrane</keyword>
<dbReference type="GO" id="GO:0004896">
    <property type="term" value="F:cytokine receptor activity"/>
    <property type="evidence" value="ECO:0007669"/>
    <property type="project" value="TreeGrafter"/>
</dbReference>
<dbReference type="InterPro" id="IPR003961">
    <property type="entry name" value="FN3_dom"/>
</dbReference>
<dbReference type="PANTHER" id="PTHR20859:SF87">
    <property type="entry name" value="CYTOKINE RECEPTOR FAMILY MEMBER B13-RELATED"/>
    <property type="match status" value="1"/>
</dbReference>
<keyword evidence="5" id="KW-1185">Reference proteome</keyword>
<feature type="compositionally biased region" description="Basic and acidic residues" evidence="1">
    <location>
        <begin position="371"/>
        <end position="380"/>
    </location>
</feature>
<gene>
    <name evidence="6" type="primary">ifngr1</name>
</gene>
<dbReference type="InterPro" id="IPR050650">
    <property type="entry name" value="Type-II_Cytokine-TF_Rcpt"/>
</dbReference>
<dbReference type="InterPro" id="IPR013783">
    <property type="entry name" value="Ig-like_fold"/>
</dbReference>
<dbReference type="KEGG" id="bspl:114870770"/>